<evidence type="ECO:0000256" key="1">
    <source>
        <dbReference type="SAM" id="MobiDB-lite"/>
    </source>
</evidence>
<accession>A0A9P3L8F5</accession>
<sequence>MAKSTRSKVKRAFRAKKREDSVYAAVEAARLARLHDKLRGIASTDAEGDVKVEDAEDLHDEAAPGDDAQGDITTQREGEGMEVDGAAPSTSTEPKRISTHGPRGSRREEWRKANGLPVRGKSTGKVNRQGLPVAKRKSGRSHRRR</sequence>
<dbReference type="PANTHER" id="PTHR28219">
    <property type="entry name" value="UPF0642 PROTEIN YBL028C"/>
    <property type="match status" value="1"/>
</dbReference>
<comment type="caution">
    <text evidence="3">The sequence shown here is derived from an EMBL/GenBank/DDBJ whole genome shotgun (WGS) entry which is preliminary data.</text>
</comment>
<dbReference type="OrthoDB" id="4087970at2759"/>
<keyword evidence="4" id="KW-1185">Reference proteome</keyword>
<evidence type="ECO:0000259" key="2">
    <source>
        <dbReference type="Pfam" id="PF10338"/>
    </source>
</evidence>
<dbReference type="Pfam" id="PF10338">
    <property type="entry name" value="YBL028C_N"/>
    <property type="match status" value="1"/>
</dbReference>
<dbReference type="InterPro" id="IPR019434">
    <property type="entry name" value="DUF2423"/>
</dbReference>
<dbReference type="AlphaFoldDB" id="A0A9P3L8F5"/>
<protein>
    <recommendedName>
        <fullName evidence="2">DUF2423 domain-containing protein</fullName>
    </recommendedName>
</protein>
<feature type="domain" description="DUF2423" evidence="2">
    <location>
        <begin position="1"/>
        <end position="42"/>
    </location>
</feature>
<feature type="region of interest" description="Disordered" evidence="1">
    <location>
        <begin position="38"/>
        <end position="145"/>
    </location>
</feature>
<name>A0A9P3L8F5_9APHY</name>
<dbReference type="GO" id="GO:0030687">
    <property type="term" value="C:preribosome, large subunit precursor"/>
    <property type="evidence" value="ECO:0007669"/>
    <property type="project" value="TreeGrafter"/>
</dbReference>
<evidence type="ECO:0000313" key="4">
    <source>
        <dbReference type="Proteomes" id="UP000703269"/>
    </source>
</evidence>
<dbReference type="EMBL" id="BPQB01000001">
    <property type="protein sequence ID" value="GJE84627.1"/>
    <property type="molecule type" value="Genomic_DNA"/>
</dbReference>
<organism evidence="3 4">
    <name type="scientific">Phanerochaete sordida</name>
    <dbReference type="NCBI Taxonomy" id="48140"/>
    <lineage>
        <taxon>Eukaryota</taxon>
        <taxon>Fungi</taxon>
        <taxon>Dikarya</taxon>
        <taxon>Basidiomycota</taxon>
        <taxon>Agaricomycotina</taxon>
        <taxon>Agaricomycetes</taxon>
        <taxon>Polyporales</taxon>
        <taxon>Phanerochaetaceae</taxon>
        <taxon>Phanerochaete</taxon>
    </lineage>
</organism>
<dbReference type="PANTHER" id="PTHR28219:SF1">
    <property type="entry name" value="UPF0642 PROTEIN YBL028C"/>
    <property type="match status" value="1"/>
</dbReference>
<gene>
    <name evidence="3" type="ORF">PsYK624_007030</name>
</gene>
<feature type="compositionally biased region" description="Basic residues" evidence="1">
    <location>
        <begin position="134"/>
        <end position="145"/>
    </location>
</feature>
<evidence type="ECO:0000313" key="3">
    <source>
        <dbReference type="EMBL" id="GJE84627.1"/>
    </source>
</evidence>
<proteinExistence type="predicted"/>
<dbReference type="Proteomes" id="UP000703269">
    <property type="component" value="Unassembled WGS sequence"/>
</dbReference>
<reference evidence="3 4" key="1">
    <citation type="submission" date="2021-08" db="EMBL/GenBank/DDBJ databases">
        <title>Draft Genome Sequence of Phanerochaete sordida strain YK-624.</title>
        <authorList>
            <person name="Mori T."/>
            <person name="Dohra H."/>
            <person name="Suzuki T."/>
            <person name="Kawagishi H."/>
            <person name="Hirai H."/>
        </authorList>
    </citation>
    <scope>NUCLEOTIDE SEQUENCE [LARGE SCALE GENOMIC DNA]</scope>
    <source>
        <strain evidence="3 4">YK-624</strain>
    </source>
</reference>